<dbReference type="PANTHER" id="PTHR34351">
    <property type="entry name" value="SLR1927 PROTEIN-RELATED"/>
    <property type="match status" value="1"/>
</dbReference>
<sequence length="339" mass="38073">MIRNKLIYGMWALLLGGVCFFRTDPFLLILLGLTLLLIPLSAAASRFLASNITILLEAESSTDGGNSGECRIRFRYNGILPFIMCRGHVLCENKLTADVEEIKCLAACAKGCDGHVSIQMKSKYCGKIEIKLKECMIWDSLGLIGFRKKCEEKKAVLMVPQAVDIDLTEEVINIPDMEGIDYSEEKAGFDPSETFSIRDYKEGDRMKSIHWKLSYKLDRIMVRDPGLPIKNSTQILMETCFDAGDEERKQMADAVCAFTISLSELLVDAGTKHQLGWMDYKENVFRNYEINSADNLIEILGELLGTTAVSGRHSVNDKFYEETGCQEIPGLVIINHDRI</sequence>
<keyword evidence="2" id="KW-1185">Reference proteome</keyword>
<dbReference type="PANTHER" id="PTHR34351:SF1">
    <property type="entry name" value="SLR1927 PROTEIN"/>
    <property type="match status" value="1"/>
</dbReference>
<dbReference type="GeneID" id="83002469"/>
<dbReference type="AlphaFoldDB" id="A0A415DXD6"/>
<name>A0A415DXD6_9FIRM</name>
<reference evidence="1 2" key="1">
    <citation type="submission" date="2018-08" db="EMBL/GenBank/DDBJ databases">
        <title>A genome reference for cultivated species of the human gut microbiota.</title>
        <authorList>
            <person name="Zou Y."/>
            <person name="Xue W."/>
            <person name="Luo G."/>
        </authorList>
    </citation>
    <scope>NUCLEOTIDE SEQUENCE [LARGE SCALE GENOMIC DNA]</scope>
    <source>
        <strain evidence="1 2">AM07-24</strain>
    </source>
</reference>
<organism evidence="1 2">
    <name type="scientific">Emergencia timonensis</name>
    <dbReference type="NCBI Taxonomy" id="1776384"/>
    <lineage>
        <taxon>Bacteria</taxon>
        <taxon>Bacillati</taxon>
        <taxon>Bacillota</taxon>
        <taxon>Clostridia</taxon>
        <taxon>Peptostreptococcales</taxon>
        <taxon>Anaerovoracaceae</taxon>
        <taxon>Emergencia</taxon>
    </lineage>
</organism>
<gene>
    <name evidence="1" type="ORF">DW099_16305</name>
</gene>
<evidence type="ECO:0000313" key="2">
    <source>
        <dbReference type="Proteomes" id="UP000284841"/>
    </source>
</evidence>
<comment type="caution">
    <text evidence="1">The sequence shown here is derived from an EMBL/GenBank/DDBJ whole genome shotgun (WGS) entry which is preliminary data.</text>
</comment>
<evidence type="ECO:0000313" key="1">
    <source>
        <dbReference type="EMBL" id="RHJ85255.1"/>
    </source>
</evidence>
<dbReference type="STRING" id="1776384.GCA_900086585_00029"/>
<accession>A0A415DXD6</accession>
<dbReference type="Proteomes" id="UP000284841">
    <property type="component" value="Unassembled WGS sequence"/>
</dbReference>
<proteinExistence type="predicted"/>
<dbReference type="EMBL" id="QRMS01000005">
    <property type="protein sequence ID" value="RHJ85255.1"/>
    <property type="molecule type" value="Genomic_DNA"/>
</dbReference>
<dbReference type="RefSeq" id="WP_067532154.1">
    <property type="nucleotide sequence ID" value="NZ_AP025567.1"/>
</dbReference>
<dbReference type="OrthoDB" id="9789943at2"/>
<protein>
    <submittedName>
        <fullName evidence="1">DUF58 domain-containing protein</fullName>
    </submittedName>
</protein>